<evidence type="ECO:0000313" key="7">
    <source>
        <dbReference type="EMBL" id="GGA40355.1"/>
    </source>
</evidence>
<dbReference type="PANTHER" id="PTHR30250">
    <property type="entry name" value="PST FAMILY PREDICTED COLANIC ACID TRANSPORTER"/>
    <property type="match status" value="1"/>
</dbReference>
<dbReference type="InterPro" id="IPR050833">
    <property type="entry name" value="Poly_Biosynth_Transport"/>
</dbReference>
<keyword evidence="5 6" id="KW-0472">Membrane</keyword>
<evidence type="ECO:0000256" key="6">
    <source>
        <dbReference type="SAM" id="Phobius"/>
    </source>
</evidence>
<sequence>MKQRLAVLRSVTLVSVSTYVEYALGLVVSIWIARTLGPADFGRYAFTVWLCSWLMTCSNHALTTSSTKFIAEADGAGRPDLASHIAYRLSRYQNVSSAVVVLLFVLATLIIRPVEWRQSLWPISGLVIVAVVSKANYAMLVAIEKGQERFEPVSLATVLSGVINVGLISAATMVHAGLVAFFALFAVACLMLNLINRLAFHRYCRPFSAGPIPDDVGKRLSRHLRLTAALVLLISLRSSTIEVFLLNTYATSTAVGFFAIASTLTRGAVELLSVGLTTTLLPYMAKSFGKNGSAQAARLLTEAARFYWAAGLVIAGVGLVTTPEIVTLMYGNRYVGAIPTIEAMLVLAGLLLVSNSIGAFQIVVDRQDDRVRISVLALTVNAVFGVALVPFFGLVGAMITYAGTRFAELSLAIFYLRKTTRGSLPLMPMARLFAAALVATAMAWLSVAVIPSRFGFIVGGLVFVGIFVPASFVVGYWNEEDYQVMTMITDRLGPPGRTLMRGLTSLHGPAAKASS</sequence>
<evidence type="ECO:0000256" key="5">
    <source>
        <dbReference type="ARBA" id="ARBA00023136"/>
    </source>
</evidence>
<name>A0ABQ1GBA6_9GAMM</name>
<feature type="transmembrane region" description="Helical" evidence="6">
    <location>
        <begin position="306"/>
        <end position="331"/>
    </location>
</feature>
<comment type="caution">
    <text evidence="7">The sequence shown here is derived from an EMBL/GenBank/DDBJ whole genome shotgun (WGS) entry which is preliminary data.</text>
</comment>
<keyword evidence="2" id="KW-1003">Cell membrane</keyword>
<dbReference type="Pfam" id="PF01943">
    <property type="entry name" value="Polysacc_synt"/>
    <property type="match status" value="1"/>
</dbReference>
<feature type="transmembrane region" description="Helical" evidence="6">
    <location>
        <begin position="153"/>
        <end position="171"/>
    </location>
</feature>
<dbReference type="Proteomes" id="UP000620046">
    <property type="component" value="Unassembled WGS sequence"/>
</dbReference>
<accession>A0ABQ1GBA6</accession>
<protein>
    <recommendedName>
        <fullName evidence="9">Polysaccharide biosynthesis protein C-terminal domain-containing protein</fullName>
    </recommendedName>
</protein>
<feature type="transmembrane region" description="Helical" evidence="6">
    <location>
        <begin position="95"/>
        <end position="114"/>
    </location>
</feature>
<gene>
    <name evidence="7" type="ORF">GCM10010981_32010</name>
</gene>
<dbReference type="EMBL" id="BMJA01000002">
    <property type="protein sequence ID" value="GGA40355.1"/>
    <property type="molecule type" value="Genomic_DNA"/>
</dbReference>
<feature type="transmembrane region" description="Helical" evidence="6">
    <location>
        <begin position="177"/>
        <end position="195"/>
    </location>
</feature>
<feature type="transmembrane region" description="Helical" evidence="6">
    <location>
        <begin position="228"/>
        <end position="250"/>
    </location>
</feature>
<reference evidence="8" key="1">
    <citation type="journal article" date="2019" name="Int. J. Syst. Evol. Microbiol.">
        <title>The Global Catalogue of Microorganisms (GCM) 10K type strain sequencing project: providing services to taxonomists for standard genome sequencing and annotation.</title>
        <authorList>
            <consortium name="The Broad Institute Genomics Platform"/>
            <consortium name="The Broad Institute Genome Sequencing Center for Infectious Disease"/>
            <person name="Wu L."/>
            <person name="Ma J."/>
        </authorList>
    </citation>
    <scope>NUCLEOTIDE SEQUENCE [LARGE SCALE GENOMIC DNA]</scope>
    <source>
        <strain evidence="8">CGMCC 1.15439</strain>
    </source>
</reference>
<keyword evidence="4 6" id="KW-1133">Transmembrane helix</keyword>
<feature type="transmembrane region" description="Helical" evidence="6">
    <location>
        <begin position="44"/>
        <end position="62"/>
    </location>
</feature>
<feature type="transmembrane region" description="Helical" evidence="6">
    <location>
        <begin position="343"/>
        <end position="364"/>
    </location>
</feature>
<proteinExistence type="predicted"/>
<evidence type="ECO:0000256" key="2">
    <source>
        <dbReference type="ARBA" id="ARBA00022475"/>
    </source>
</evidence>
<dbReference type="PANTHER" id="PTHR30250:SF11">
    <property type="entry name" value="O-ANTIGEN TRANSPORTER-RELATED"/>
    <property type="match status" value="1"/>
</dbReference>
<feature type="transmembrane region" description="Helical" evidence="6">
    <location>
        <begin position="371"/>
        <end position="392"/>
    </location>
</feature>
<evidence type="ECO:0000256" key="3">
    <source>
        <dbReference type="ARBA" id="ARBA00022692"/>
    </source>
</evidence>
<dbReference type="InterPro" id="IPR002797">
    <property type="entry name" value="Polysacc_synth"/>
</dbReference>
<keyword evidence="3 6" id="KW-0812">Transmembrane</keyword>
<organism evidence="7 8">
    <name type="scientific">Dyella nitratireducens</name>
    <dbReference type="NCBI Taxonomy" id="1849580"/>
    <lineage>
        <taxon>Bacteria</taxon>
        <taxon>Pseudomonadati</taxon>
        <taxon>Pseudomonadota</taxon>
        <taxon>Gammaproteobacteria</taxon>
        <taxon>Lysobacterales</taxon>
        <taxon>Rhodanobacteraceae</taxon>
        <taxon>Dyella</taxon>
    </lineage>
</organism>
<evidence type="ECO:0000256" key="4">
    <source>
        <dbReference type="ARBA" id="ARBA00022989"/>
    </source>
</evidence>
<evidence type="ECO:0000256" key="1">
    <source>
        <dbReference type="ARBA" id="ARBA00004651"/>
    </source>
</evidence>
<evidence type="ECO:0008006" key="9">
    <source>
        <dbReference type="Google" id="ProtNLM"/>
    </source>
</evidence>
<comment type="subcellular location">
    <subcellularLocation>
        <location evidence="1">Cell membrane</location>
        <topology evidence="1">Multi-pass membrane protein</topology>
    </subcellularLocation>
</comment>
<feature type="transmembrane region" description="Helical" evidence="6">
    <location>
        <begin position="398"/>
        <end position="417"/>
    </location>
</feature>
<dbReference type="RefSeq" id="WP_188795390.1">
    <property type="nucleotide sequence ID" value="NZ_BMJA01000002.1"/>
</dbReference>
<feature type="transmembrane region" description="Helical" evidence="6">
    <location>
        <begin position="120"/>
        <end position="141"/>
    </location>
</feature>
<keyword evidence="8" id="KW-1185">Reference proteome</keyword>
<evidence type="ECO:0000313" key="8">
    <source>
        <dbReference type="Proteomes" id="UP000620046"/>
    </source>
</evidence>
<feature type="transmembrane region" description="Helical" evidence="6">
    <location>
        <begin position="256"/>
        <end position="285"/>
    </location>
</feature>
<feature type="transmembrane region" description="Helical" evidence="6">
    <location>
        <begin position="429"/>
        <end position="450"/>
    </location>
</feature>
<feature type="transmembrane region" description="Helical" evidence="6">
    <location>
        <begin position="12"/>
        <end position="32"/>
    </location>
</feature>
<feature type="transmembrane region" description="Helical" evidence="6">
    <location>
        <begin position="456"/>
        <end position="477"/>
    </location>
</feature>